<dbReference type="RefSeq" id="WP_392396198.1">
    <property type="nucleotide sequence ID" value="NZ_JAURTK010000025.1"/>
</dbReference>
<name>A0AB73INP9_9BURK</name>
<dbReference type="Proteomes" id="UP001229486">
    <property type="component" value="Unassembled WGS sequence"/>
</dbReference>
<comment type="caution">
    <text evidence="1">The sequence shown here is derived from an EMBL/GenBank/DDBJ whole genome shotgun (WGS) entry which is preliminary data.</text>
</comment>
<dbReference type="EMBL" id="JAURTK010000025">
    <property type="protein sequence ID" value="MDP9651638.1"/>
    <property type="molecule type" value="Genomic_DNA"/>
</dbReference>
<protein>
    <submittedName>
        <fullName evidence="1">Uncharacterized protein</fullName>
    </submittedName>
</protein>
<gene>
    <name evidence="1" type="ORF">J2793_007113</name>
</gene>
<evidence type="ECO:0000313" key="2">
    <source>
        <dbReference type="Proteomes" id="UP001229486"/>
    </source>
</evidence>
<dbReference type="AlphaFoldDB" id="A0AB73INP9"/>
<organism evidence="1 2">
    <name type="scientific">Paraburkholderia caledonica</name>
    <dbReference type="NCBI Taxonomy" id="134536"/>
    <lineage>
        <taxon>Bacteria</taxon>
        <taxon>Pseudomonadati</taxon>
        <taxon>Pseudomonadota</taxon>
        <taxon>Betaproteobacteria</taxon>
        <taxon>Burkholderiales</taxon>
        <taxon>Burkholderiaceae</taxon>
        <taxon>Paraburkholderia</taxon>
    </lineage>
</organism>
<accession>A0AB73INP9</accession>
<reference evidence="1" key="1">
    <citation type="submission" date="2023-07" db="EMBL/GenBank/DDBJ databases">
        <title>Sorghum-associated microbial communities from plants grown in Nebraska, USA.</title>
        <authorList>
            <person name="Schachtman D."/>
        </authorList>
    </citation>
    <scope>NUCLEOTIDE SEQUENCE</scope>
    <source>
        <strain evidence="1">DS1061</strain>
    </source>
</reference>
<evidence type="ECO:0000313" key="1">
    <source>
        <dbReference type="EMBL" id="MDP9651638.1"/>
    </source>
</evidence>
<sequence length="136" mass="14932">MALALISVQASGAPLFPKAMTALHIEDGGVYSTDWRVYPIRVERADIADHKPESMALALFEDGKEGNFEGLMHIDCERPVASFIATGINGDQKFDNVPLRDMMKTDALPRQLISNIFAVFCKGSSLSQADLNMSRD</sequence>
<proteinExistence type="predicted"/>